<dbReference type="InterPro" id="IPR005467">
    <property type="entry name" value="His_kinase_dom"/>
</dbReference>
<comment type="catalytic activity">
    <reaction evidence="1">
        <text>ATP + protein L-histidine = ADP + protein N-phospho-L-histidine.</text>
        <dbReference type="EC" id="2.7.13.3"/>
    </reaction>
</comment>
<dbReference type="Pfam" id="PF00512">
    <property type="entry name" value="HisKA"/>
    <property type="match status" value="1"/>
</dbReference>
<sequence length="472" mass="53883">MTKLKAIFHHFSLILKPLKHSSAAIMAHSYFFLLVITTLAMGISVPLVLGYQLIVNQDQNANQYLASLQKTNIDSAHDWQVWSKNNVFDNEVIFIKAITHRGHVFYSENASRVANQKHRPLLFSNNYLLDTKSWFNFDSYHLYYTKTVSQYGNHFTVWINLYKVVDIIKITLYTMLTVICLTLIFGIWRVWQLSQRLVAPLADLSSATEKVSLKIEQSNQGIKDRLPEPTTPIEVNELAKSFNQLLDVIGEKEDREKQFVSDASHELKTPIAAINGHLKLIKRRGQAHPEIIADSLAYISQETQRMQRLVQNLLDLSHAERDEIKITQVNLGSMLSEIAANMAFPQEIKMTTPGIFIVSADFDQLREIILALIENASKYSSEDKKILLSLKKSTKNTILEIKDFGIGIPKDAQKHIFERFYRVDESRSSKIPGSGLGLSIVKELADHQHIQIKVFENHPQGSIFQLIFPNEP</sequence>
<accession>A0AAJ1R8G9</accession>
<dbReference type="SMART" id="SM00388">
    <property type="entry name" value="HisKA"/>
    <property type="match status" value="1"/>
</dbReference>
<reference evidence="14" key="1">
    <citation type="submission" date="2019-01" db="EMBL/GenBank/DDBJ databases">
        <title>Oenococcus sicerae UCMA17102.</title>
        <authorList>
            <person name="Cousin F.J."/>
            <person name="Le Guellec R."/>
            <person name="Cretenet M."/>
        </authorList>
    </citation>
    <scope>NUCLEOTIDE SEQUENCE</scope>
    <source>
        <strain evidence="14">UCMA17102</strain>
    </source>
</reference>
<evidence type="ECO:0000256" key="1">
    <source>
        <dbReference type="ARBA" id="ARBA00000085"/>
    </source>
</evidence>
<protein>
    <recommendedName>
        <fullName evidence="3">histidine kinase</fullName>
        <ecNumber evidence="3">2.7.13.3</ecNumber>
    </recommendedName>
</protein>
<evidence type="ECO:0000256" key="6">
    <source>
        <dbReference type="ARBA" id="ARBA00022692"/>
    </source>
</evidence>
<name>A0AAJ1R8G9_9LACO</name>
<dbReference type="RefSeq" id="WP_301710934.1">
    <property type="nucleotide sequence ID" value="NZ_SDWY01000001.1"/>
</dbReference>
<dbReference type="Pfam" id="PF02518">
    <property type="entry name" value="HATPase_c"/>
    <property type="match status" value="1"/>
</dbReference>
<comment type="caution">
    <text evidence="14">The sequence shown here is derived from an EMBL/GenBank/DDBJ whole genome shotgun (WGS) entry which is preliminary data.</text>
</comment>
<keyword evidence="4" id="KW-0597">Phosphoprotein</keyword>
<keyword evidence="6 11" id="KW-0812">Transmembrane</keyword>
<dbReference type="InterPro" id="IPR003660">
    <property type="entry name" value="HAMP_dom"/>
</dbReference>
<dbReference type="InterPro" id="IPR003594">
    <property type="entry name" value="HATPase_dom"/>
</dbReference>
<dbReference type="Gene3D" id="3.30.565.10">
    <property type="entry name" value="Histidine kinase-like ATPase, C-terminal domain"/>
    <property type="match status" value="1"/>
</dbReference>
<organism evidence="14 15">
    <name type="scientific">Oenococcus sicerae</name>
    <dbReference type="NCBI Taxonomy" id="2203724"/>
    <lineage>
        <taxon>Bacteria</taxon>
        <taxon>Bacillati</taxon>
        <taxon>Bacillota</taxon>
        <taxon>Bacilli</taxon>
        <taxon>Lactobacillales</taxon>
        <taxon>Lactobacillaceae</taxon>
        <taxon>Oenococcus</taxon>
    </lineage>
</organism>
<keyword evidence="10 11" id="KW-0472">Membrane</keyword>
<evidence type="ECO:0000256" key="5">
    <source>
        <dbReference type="ARBA" id="ARBA00022679"/>
    </source>
</evidence>
<evidence type="ECO:0000256" key="7">
    <source>
        <dbReference type="ARBA" id="ARBA00022777"/>
    </source>
</evidence>
<dbReference type="GO" id="GO:0000155">
    <property type="term" value="F:phosphorelay sensor kinase activity"/>
    <property type="evidence" value="ECO:0007669"/>
    <property type="project" value="InterPro"/>
</dbReference>
<dbReference type="EMBL" id="SDWY01000001">
    <property type="protein sequence ID" value="MDN6899686.1"/>
    <property type="molecule type" value="Genomic_DNA"/>
</dbReference>
<dbReference type="InterPro" id="IPR036890">
    <property type="entry name" value="HATPase_C_sf"/>
</dbReference>
<dbReference type="InterPro" id="IPR004358">
    <property type="entry name" value="Sig_transdc_His_kin-like_C"/>
</dbReference>
<dbReference type="PANTHER" id="PTHR45436">
    <property type="entry name" value="SENSOR HISTIDINE KINASE YKOH"/>
    <property type="match status" value="1"/>
</dbReference>
<dbReference type="SMART" id="SM00304">
    <property type="entry name" value="HAMP"/>
    <property type="match status" value="1"/>
</dbReference>
<dbReference type="Pfam" id="PF00672">
    <property type="entry name" value="HAMP"/>
    <property type="match status" value="1"/>
</dbReference>
<dbReference type="AlphaFoldDB" id="A0AAJ1R8G9"/>
<evidence type="ECO:0000313" key="15">
    <source>
        <dbReference type="Proteomes" id="UP001167919"/>
    </source>
</evidence>
<evidence type="ECO:0000256" key="11">
    <source>
        <dbReference type="SAM" id="Phobius"/>
    </source>
</evidence>
<keyword evidence="5" id="KW-0808">Transferase</keyword>
<dbReference type="Gene3D" id="6.10.340.10">
    <property type="match status" value="1"/>
</dbReference>
<evidence type="ECO:0000256" key="3">
    <source>
        <dbReference type="ARBA" id="ARBA00012438"/>
    </source>
</evidence>
<dbReference type="Gene3D" id="1.10.287.130">
    <property type="match status" value="1"/>
</dbReference>
<dbReference type="PANTHER" id="PTHR45436:SF5">
    <property type="entry name" value="SENSOR HISTIDINE KINASE TRCS"/>
    <property type="match status" value="1"/>
</dbReference>
<feature type="domain" description="HAMP" evidence="13">
    <location>
        <begin position="195"/>
        <end position="254"/>
    </location>
</feature>
<dbReference type="GO" id="GO:0005886">
    <property type="term" value="C:plasma membrane"/>
    <property type="evidence" value="ECO:0007669"/>
    <property type="project" value="TreeGrafter"/>
</dbReference>
<evidence type="ECO:0000259" key="12">
    <source>
        <dbReference type="PROSITE" id="PS50109"/>
    </source>
</evidence>
<dbReference type="CDD" id="cd00082">
    <property type="entry name" value="HisKA"/>
    <property type="match status" value="1"/>
</dbReference>
<dbReference type="InterPro" id="IPR003661">
    <property type="entry name" value="HisK_dim/P_dom"/>
</dbReference>
<dbReference type="FunFam" id="1.10.287.130:FF:000001">
    <property type="entry name" value="Two-component sensor histidine kinase"/>
    <property type="match status" value="1"/>
</dbReference>
<gene>
    <name evidence="14" type="ORF">EVC35_01520</name>
</gene>
<evidence type="ECO:0000256" key="2">
    <source>
        <dbReference type="ARBA" id="ARBA00004370"/>
    </source>
</evidence>
<dbReference type="PROSITE" id="PS50109">
    <property type="entry name" value="HIS_KIN"/>
    <property type="match status" value="1"/>
</dbReference>
<proteinExistence type="predicted"/>
<evidence type="ECO:0000313" key="14">
    <source>
        <dbReference type="EMBL" id="MDN6899686.1"/>
    </source>
</evidence>
<dbReference type="SMART" id="SM00387">
    <property type="entry name" value="HATPase_c"/>
    <property type="match status" value="1"/>
</dbReference>
<keyword evidence="9" id="KW-0902">Two-component regulatory system</keyword>
<dbReference type="SUPFAM" id="SSF55874">
    <property type="entry name" value="ATPase domain of HSP90 chaperone/DNA topoisomerase II/histidine kinase"/>
    <property type="match status" value="1"/>
</dbReference>
<evidence type="ECO:0000256" key="9">
    <source>
        <dbReference type="ARBA" id="ARBA00023012"/>
    </source>
</evidence>
<dbReference type="CDD" id="cd06225">
    <property type="entry name" value="HAMP"/>
    <property type="match status" value="1"/>
</dbReference>
<dbReference type="SUPFAM" id="SSF47384">
    <property type="entry name" value="Homodimeric domain of signal transducing histidine kinase"/>
    <property type="match status" value="1"/>
</dbReference>
<comment type="subcellular location">
    <subcellularLocation>
        <location evidence="2">Membrane</location>
    </subcellularLocation>
</comment>
<dbReference type="PRINTS" id="PR00344">
    <property type="entry name" value="BCTRLSENSOR"/>
</dbReference>
<dbReference type="InterPro" id="IPR036097">
    <property type="entry name" value="HisK_dim/P_sf"/>
</dbReference>
<dbReference type="InterPro" id="IPR050428">
    <property type="entry name" value="TCS_sensor_his_kinase"/>
</dbReference>
<keyword evidence="7 14" id="KW-0418">Kinase</keyword>
<dbReference type="PROSITE" id="PS50885">
    <property type="entry name" value="HAMP"/>
    <property type="match status" value="1"/>
</dbReference>
<keyword evidence="8 11" id="KW-1133">Transmembrane helix</keyword>
<dbReference type="EC" id="2.7.13.3" evidence="3"/>
<dbReference type="Proteomes" id="UP001167919">
    <property type="component" value="Unassembled WGS sequence"/>
</dbReference>
<feature type="transmembrane region" description="Helical" evidence="11">
    <location>
        <begin position="170"/>
        <end position="191"/>
    </location>
</feature>
<evidence type="ECO:0000259" key="13">
    <source>
        <dbReference type="PROSITE" id="PS50885"/>
    </source>
</evidence>
<feature type="domain" description="Histidine kinase" evidence="12">
    <location>
        <begin position="262"/>
        <end position="472"/>
    </location>
</feature>
<dbReference type="CDD" id="cd00075">
    <property type="entry name" value="HATPase"/>
    <property type="match status" value="1"/>
</dbReference>
<feature type="transmembrane region" description="Helical" evidence="11">
    <location>
        <begin position="30"/>
        <end position="54"/>
    </location>
</feature>
<evidence type="ECO:0000256" key="10">
    <source>
        <dbReference type="ARBA" id="ARBA00023136"/>
    </source>
</evidence>
<evidence type="ECO:0000256" key="8">
    <source>
        <dbReference type="ARBA" id="ARBA00022989"/>
    </source>
</evidence>
<evidence type="ECO:0000256" key="4">
    <source>
        <dbReference type="ARBA" id="ARBA00022553"/>
    </source>
</evidence>